<comment type="caution">
    <text evidence="1">The sequence shown here is derived from an EMBL/GenBank/DDBJ whole genome shotgun (WGS) entry which is preliminary data.</text>
</comment>
<accession>A0ACC2R9F5</accession>
<keyword evidence="2" id="KW-1185">Reference proteome</keyword>
<protein>
    <submittedName>
        <fullName evidence="1">Uncharacterized protein</fullName>
    </submittedName>
</protein>
<proteinExistence type="predicted"/>
<reference evidence="1" key="1">
    <citation type="submission" date="2023-03" db="EMBL/GenBank/DDBJ databases">
        <title>Chromosome-level genomes of two armyworms, Mythimna separata and Mythimna loreyi, provide insights into the biosynthesis and reception of sex pheromones.</title>
        <authorList>
            <person name="Zhao H."/>
        </authorList>
    </citation>
    <scope>NUCLEOTIDE SEQUENCE</scope>
    <source>
        <strain evidence="1">BeijingLab</strain>
    </source>
</reference>
<name>A0ACC2R9F5_9NEOP</name>
<sequence length="640" mass="73150">MYSKMFKNTCKAAKALYISNKVKSADNKIKNVWKIINNETNRNKTHNNDYTLETHHGLVSDNKLVAQEFVNFFTSIPIKTTEALNSSPSLAFDLLQENVAACPTEFNFKHINPITVIKAFKQIKIKLTEDLWGMSFKVCTSIIETIAPYLALIFNLCVDQGIFPDLMKFSKVIPLFKSGDSKDTNNYRPVSVLPVFSKIFEKVMLDQMLIHFNSNNLLHNKQFGFTKGRCTTDAGVSLLKHIFDAWEEAQDAIGIFCDLSKAFDCVVHETLLLKLEHYGLGQKSLSLLRSYLNDRQQLVQINGVNSSGLNVKMGVPQGSILGPFLFLVYINDLPHLLQNKLNMVLFADDTSLIFKINRRATNFDDVNNALLQVHNWFTANNLVLNGKKTKCIRFSLPNVKSSVCDIILNNEKLEFVDKTVFLGITLDLKLQWGPHLTSLAGRLSSAAYAVRKIRQLTDVDTARLVYFSYFHSIMSYGILLWGRAADIDSIFILQKRAIRAIYNLRRCDSLRELFKNINIMTVACQYIYENIMYVRKNLHLFSKRGDRHNYVTRNRDQLVQPGFRLAKVASSFMGYCLKCYNKIPSHILELNETKFKSCIKRTLCRQAYYKLEDYIQDKNAWLNAGPAPLPVVRTNGLALK</sequence>
<evidence type="ECO:0000313" key="1">
    <source>
        <dbReference type="EMBL" id="KAJ8736617.1"/>
    </source>
</evidence>
<evidence type="ECO:0000313" key="2">
    <source>
        <dbReference type="Proteomes" id="UP001231649"/>
    </source>
</evidence>
<organism evidence="1 2">
    <name type="scientific">Mythimna loreyi</name>
    <dbReference type="NCBI Taxonomy" id="667449"/>
    <lineage>
        <taxon>Eukaryota</taxon>
        <taxon>Metazoa</taxon>
        <taxon>Ecdysozoa</taxon>
        <taxon>Arthropoda</taxon>
        <taxon>Hexapoda</taxon>
        <taxon>Insecta</taxon>
        <taxon>Pterygota</taxon>
        <taxon>Neoptera</taxon>
        <taxon>Endopterygota</taxon>
        <taxon>Lepidoptera</taxon>
        <taxon>Glossata</taxon>
        <taxon>Ditrysia</taxon>
        <taxon>Noctuoidea</taxon>
        <taxon>Noctuidae</taxon>
        <taxon>Noctuinae</taxon>
        <taxon>Hadenini</taxon>
        <taxon>Mythimna</taxon>
    </lineage>
</organism>
<dbReference type="EMBL" id="CM056778">
    <property type="protein sequence ID" value="KAJ8736617.1"/>
    <property type="molecule type" value="Genomic_DNA"/>
</dbReference>
<dbReference type="Proteomes" id="UP001231649">
    <property type="component" value="Chromosome 2"/>
</dbReference>
<gene>
    <name evidence="1" type="ORF">PYW08_007273</name>
</gene>